<evidence type="ECO:0000313" key="1">
    <source>
        <dbReference type="EMBL" id="BDU77385.1"/>
    </source>
</evidence>
<name>A0AA48GZR4_9BACT</name>
<sequence length="361" mass="40718">MHLIIQKFIDGQLPEAMAKALVSGNLPVPPGDLLVGLAHAVFQETPFKEAAVGTLTAMPESLLSSALLLPQDPPDPLGLILTYRKEPALLETALLHPDMTSAWMERVVPFLPGSVLEIPLNNQVLWLERPAILDLLEEHPEAEYVIKRRVNEFRRDVLRLATPEIAAERLEIIDEVEAGRLDRAWSELPMPSAAPEEPQAAEEAEVDAARPEAEGYVDDEGNPIPLSLTKRIMRLRTNQKIMLAIKGGKEERTFLIREANRLIQVNVVRNPRITEGEVAFIAQMRTVNEEVIRVIAANREWLKKYPIVKALVLNPKTPIAISLNLFKRLVDLDLKLLMRDKGVTEVLRREAKRYLESKMHR</sequence>
<dbReference type="KEGG" id="msea:METESE_23430"/>
<accession>A0AA48GZR4</accession>
<dbReference type="EMBL" id="AP027081">
    <property type="protein sequence ID" value="BDU77385.1"/>
    <property type="molecule type" value="Genomic_DNA"/>
</dbReference>
<dbReference type="Proteomes" id="UP001228113">
    <property type="component" value="Chromosome"/>
</dbReference>
<evidence type="ECO:0000313" key="2">
    <source>
        <dbReference type="Proteomes" id="UP001228113"/>
    </source>
</evidence>
<keyword evidence="2" id="KW-1185">Reference proteome</keyword>
<proteinExistence type="predicted"/>
<dbReference type="AlphaFoldDB" id="A0AA48GZR4"/>
<dbReference type="RefSeq" id="WP_243335656.1">
    <property type="nucleotide sequence ID" value="NZ_AP027081.1"/>
</dbReference>
<organism evidence="1 2">
    <name type="scientific">Mesoterricola sediminis</name>
    <dbReference type="NCBI Taxonomy" id="2927980"/>
    <lineage>
        <taxon>Bacteria</taxon>
        <taxon>Pseudomonadati</taxon>
        <taxon>Acidobacteriota</taxon>
        <taxon>Holophagae</taxon>
        <taxon>Holophagales</taxon>
        <taxon>Holophagaceae</taxon>
        <taxon>Mesoterricola</taxon>
    </lineage>
</organism>
<reference evidence="1" key="1">
    <citation type="journal article" date="2023" name="Int. J. Syst. Evol. Microbiol.">
        <title>Mesoterricola silvestris gen. nov., sp. nov., Mesoterricola sediminis sp. nov., Geothrix oryzae sp. nov., Geothrix edaphica sp. nov., Geothrix rubra sp. nov., and Geothrix limicola sp. nov., six novel members of Acidobacteriota isolated from soils.</title>
        <authorList>
            <person name="Itoh H."/>
            <person name="Sugisawa Y."/>
            <person name="Mise K."/>
            <person name="Xu Z."/>
            <person name="Kuniyasu M."/>
            <person name="Ushijima N."/>
            <person name="Kawano K."/>
            <person name="Kobayashi E."/>
            <person name="Shiratori Y."/>
            <person name="Masuda Y."/>
            <person name="Senoo K."/>
        </authorList>
    </citation>
    <scope>NUCLEOTIDE SEQUENCE</scope>
    <source>
        <strain evidence="1">W786</strain>
    </source>
</reference>
<protein>
    <submittedName>
        <fullName evidence="1">Uncharacterized protein</fullName>
    </submittedName>
</protein>
<gene>
    <name evidence="1" type="ORF">METESE_23430</name>
</gene>